<name>D3SRW5_NATMM</name>
<evidence type="ECO:0000313" key="4">
    <source>
        <dbReference type="Proteomes" id="UP000001879"/>
    </source>
</evidence>
<proteinExistence type="predicted"/>
<accession>D3SRW5</accession>
<dbReference type="HOGENOM" id="CLU_207593_0_0_2"/>
<reference evidence="3 5" key="3">
    <citation type="journal article" date="2014" name="PLoS Genet.">
        <title>Phylogenetically driven sequencing of extremely halophilic archaea reveals strategies for static and dynamic osmo-response.</title>
        <authorList>
            <person name="Becker E.A."/>
            <person name="Seitzer P.M."/>
            <person name="Tritt A."/>
            <person name="Larsen D."/>
            <person name="Krusor M."/>
            <person name="Yao A.I."/>
            <person name="Wu D."/>
            <person name="Madern D."/>
            <person name="Eisen J.A."/>
            <person name="Darling A.E."/>
            <person name="Facciotti M.T."/>
        </authorList>
    </citation>
    <scope>NUCLEOTIDE SEQUENCE [LARGE SCALE GENOMIC DNA]</scope>
    <source>
        <strain evidence="5">ATCC 43099 / DSM 3394 / CCM 3739 / CIP 104546 / IAM 13178 / JCM 8861 / NBRC 102185 / NCIMB 2190 / MS3</strain>
        <strain evidence="3">MS-3</strain>
    </source>
</reference>
<evidence type="ECO:0000313" key="2">
    <source>
        <dbReference type="EMBL" id="ADD06739.1"/>
    </source>
</evidence>
<keyword evidence="4" id="KW-1185">Reference proteome</keyword>
<gene>
    <name evidence="2" type="ordered locus">Nmag_3189</name>
    <name evidence="3" type="ORF">C500_14291</name>
</gene>
<reference evidence="2 4" key="2">
    <citation type="journal article" date="2012" name="BMC Genomics">
        <title>A comparative genomics perspective on the genetic content of the alkaliphilic haloarchaeon Natrialba magadii ATCC 43099T.</title>
        <authorList>
            <person name="Siddaramappa S."/>
            <person name="Challacombe J.F."/>
            <person name="Decastro R.E."/>
            <person name="Pfeiffer F."/>
            <person name="Sastre D.E."/>
            <person name="Gimenez M.I."/>
            <person name="Paggi R.A."/>
            <person name="Detter J.C."/>
            <person name="Davenport K.W."/>
            <person name="Goodwin L.A."/>
            <person name="Kyrpides N."/>
            <person name="Tapia R."/>
            <person name="Pitluck S."/>
            <person name="Lucas S."/>
            <person name="Woyke T."/>
            <person name="Maupin-Furlow J.A."/>
        </authorList>
    </citation>
    <scope>NUCLEOTIDE SEQUENCE [LARGE SCALE GENOMIC DNA]</scope>
    <source>
        <strain evidence="2">ATCC 43099</strain>
        <strain evidence="4">ATCC 43099 / DSM 3394 / CCM 3739 / CIP 104546 / IAM 13178 / JCM 8861 / NBRC 102185 / NCIMB 2190 / MS3</strain>
    </source>
</reference>
<organism evidence="2 4">
    <name type="scientific">Natrialba magadii (strain ATCC 43099 / DSM 3394 / CCM 3739 / CIP 104546 / IAM 13178 / JCM 8861 / NBRC 102185 / NCIMB 2190 / MS3)</name>
    <name type="common">Natronobacterium magadii</name>
    <dbReference type="NCBI Taxonomy" id="547559"/>
    <lineage>
        <taxon>Archaea</taxon>
        <taxon>Methanobacteriati</taxon>
        <taxon>Methanobacteriota</taxon>
        <taxon>Stenosarchaea group</taxon>
        <taxon>Halobacteria</taxon>
        <taxon>Halobacteriales</taxon>
        <taxon>Natrialbaceae</taxon>
        <taxon>Natrialba</taxon>
    </lineage>
</organism>
<dbReference type="OrthoDB" id="166802at2157"/>
<evidence type="ECO:0000259" key="1">
    <source>
        <dbReference type="Pfam" id="PF24351"/>
    </source>
</evidence>
<feature type="domain" description="DUF7511" evidence="1">
    <location>
        <begin position="27"/>
        <end position="62"/>
    </location>
</feature>
<dbReference type="AlphaFoldDB" id="D3SRW5"/>
<reference evidence="4" key="1">
    <citation type="submission" date="2010-02" db="EMBL/GenBank/DDBJ databases">
        <title>Complete sequence of chromosome of Natrialba magadii ATCC 43099.</title>
        <authorList>
            <consortium name="US DOE Joint Genome Institute"/>
            <person name="Lucas S."/>
            <person name="Copeland A."/>
            <person name="Lapidus A."/>
            <person name="Cheng J.-F."/>
            <person name="Bruce D."/>
            <person name="Goodwin L."/>
            <person name="Pitluck S."/>
            <person name="Davenport K."/>
            <person name="Saunders E."/>
            <person name="Detter J.C."/>
            <person name="Han C."/>
            <person name="Tapia R."/>
            <person name="Land M."/>
            <person name="Hauser L."/>
            <person name="Kyrpides N."/>
            <person name="Mikhailova N."/>
            <person name="De Castro R.E."/>
            <person name="Maupin-Furlow J.A."/>
            <person name="Woyke T."/>
        </authorList>
    </citation>
    <scope>NUCLEOTIDE SEQUENCE [LARGE SCALE GENOMIC DNA]</scope>
    <source>
        <strain evidence="4">ATCC 43099 / DSM 3394 / CCM 3739 / CIP 104546 / IAM 13178 / JCM 8861 / NBRC 102185 / NCIMB 2190 / MS3</strain>
    </source>
</reference>
<dbReference type="KEGG" id="nmg:Nmag_3189"/>
<protein>
    <recommendedName>
        <fullName evidence="1">DUF7511 domain-containing protein</fullName>
    </recommendedName>
</protein>
<dbReference type="PATRIC" id="fig|547559.17.peg.2829"/>
<dbReference type="Proteomes" id="UP000001879">
    <property type="component" value="Chromosome"/>
</dbReference>
<dbReference type="EMBL" id="AOHS01000044">
    <property type="protein sequence ID" value="ELY27825.1"/>
    <property type="molecule type" value="Genomic_DNA"/>
</dbReference>
<evidence type="ECO:0000313" key="5">
    <source>
        <dbReference type="Proteomes" id="UP000011543"/>
    </source>
</evidence>
<sequence length="62" mass="6935">MMTAHEYTATDEPPFSETDALELHHTEPGMVTVVPADASEVERAEAWLAVSESVCCELEQWR</sequence>
<dbReference type="Proteomes" id="UP000011543">
    <property type="component" value="Unassembled WGS sequence"/>
</dbReference>
<dbReference type="eggNOG" id="arCOG07586">
    <property type="taxonomic scope" value="Archaea"/>
</dbReference>
<dbReference type="EMBL" id="CP001932">
    <property type="protein sequence ID" value="ADD06739.1"/>
    <property type="molecule type" value="Genomic_DNA"/>
</dbReference>
<dbReference type="Pfam" id="PF24351">
    <property type="entry name" value="DUF7511"/>
    <property type="match status" value="1"/>
</dbReference>
<dbReference type="InterPro" id="IPR055933">
    <property type="entry name" value="DUF7511"/>
</dbReference>
<dbReference type="PaxDb" id="547559-Nmag_3189"/>
<evidence type="ECO:0000313" key="3">
    <source>
        <dbReference type="EMBL" id="ELY27825.1"/>
    </source>
</evidence>
<reference evidence="2" key="4">
    <citation type="submission" date="2016-09" db="EMBL/GenBank/DDBJ databases">
        <authorList>
            <person name="Pfeiffer F."/>
        </authorList>
    </citation>
    <scope>NUCLEOTIDE SEQUENCE</scope>
    <source>
        <strain evidence="2">ATCC 43099</strain>
    </source>
</reference>